<dbReference type="Proteomes" id="UP000823388">
    <property type="component" value="Chromosome 5N"/>
</dbReference>
<feature type="region of interest" description="Disordered" evidence="1">
    <location>
        <begin position="1"/>
        <end position="87"/>
    </location>
</feature>
<protein>
    <submittedName>
        <fullName evidence="2">Uncharacterized protein</fullName>
    </submittedName>
</protein>
<organism evidence="2 3">
    <name type="scientific">Panicum virgatum</name>
    <name type="common">Blackwell switchgrass</name>
    <dbReference type="NCBI Taxonomy" id="38727"/>
    <lineage>
        <taxon>Eukaryota</taxon>
        <taxon>Viridiplantae</taxon>
        <taxon>Streptophyta</taxon>
        <taxon>Embryophyta</taxon>
        <taxon>Tracheophyta</taxon>
        <taxon>Spermatophyta</taxon>
        <taxon>Magnoliopsida</taxon>
        <taxon>Liliopsida</taxon>
        <taxon>Poales</taxon>
        <taxon>Poaceae</taxon>
        <taxon>PACMAD clade</taxon>
        <taxon>Panicoideae</taxon>
        <taxon>Panicodae</taxon>
        <taxon>Paniceae</taxon>
        <taxon>Panicinae</taxon>
        <taxon>Panicum</taxon>
        <taxon>Panicum sect. Hiantes</taxon>
    </lineage>
</organism>
<feature type="compositionally biased region" description="Basic and acidic residues" evidence="1">
    <location>
        <begin position="118"/>
        <end position="128"/>
    </location>
</feature>
<evidence type="ECO:0000313" key="3">
    <source>
        <dbReference type="Proteomes" id="UP000823388"/>
    </source>
</evidence>
<evidence type="ECO:0000256" key="1">
    <source>
        <dbReference type="SAM" id="MobiDB-lite"/>
    </source>
</evidence>
<feature type="region of interest" description="Disordered" evidence="1">
    <location>
        <begin position="112"/>
        <end position="138"/>
    </location>
</feature>
<reference evidence="2 3" key="1">
    <citation type="submission" date="2020-05" db="EMBL/GenBank/DDBJ databases">
        <title>WGS assembly of Panicum virgatum.</title>
        <authorList>
            <person name="Lovell J.T."/>
            <person name="Jenkins J."/>
            <person name="Shu S."/>
            <person name="Juenger T.E."/>
            <person name="Schmutz J."/>
        </authorList>
    </citation>
    <scope>NUCLEOTIDE SEQUENCE [LARGE SCALE GENOMIC DNA]</scope>
    <source>
        <strain evidence="3">cv. AP13</strain>
    </source>
</reference>
<evidence type="ECO:0000313" key="2">
    <source>
        <dbReference type="EMBL" id="KAG2587728.1"/>
    </source>
</evidence>
<keyword evidence="3" id="KW-1185">Reference proteome</keyword>
<name>A0A8T0RS93_PANVG</name>
<dbReference type="AlphaFoldDB" id="A0A8T0RS93"/>
<comment type="caution">
    <text evidence="2">The sequence shown here is derived from an EMBL/GenBank/DDBJ whole genome shotgun (WGS) entry which is preliminary data.</text>
</comment>
<feature type="compositionally biased region" description="Low complexity" evidence="1">
    <location>
        <begin position="26"/>
        <end position="39"/>
    </location>
</feature>
<proteinExistence type="predicted"/>
<accession>A0A8T0RS93</accession>
<feature type="compositionally biased region" description="Low complexity" evidence="1">
    <location>
        <begin position="58"/>
        <end position="75"/>
    </location>
</feature>
<sequence>MPHHQPGTARWPSNCGGLLARGGRAGAWSSGWRSAESEGQAGAATSERRGRVGGPSAGAGRPPAGTTTARAAWGGHRPRGGNGARGDWCPCGRHDARNGGWSCGGGDTARLAPARRQHREEREEREWRMVTGGGLAAR</sequence>
<dbReference type="EMBL" id="CM029046">
    <property type="protein sequence ID" value="KAG2587728.1"/>
    <property type="molecule type" value="Genomic_DNA"/>
</dbReference>
<gene>
    <name evidence="2" type="ORF">PVAP13_5NG166581</name>
</gene>